<dbReference type="EMBL" id="JRKL02005968">
    <property type="protein sequence ID" value="KAF3949626.1"/>
    <property type="molecule type" value="Genomic_DNA"/>
</dbReference>
<proteinExistence type="predicted"/>
<protein>
    <submittedName>
        <fullName evidence="1">Uncharacterized protein</fullName>
    </submittedName>
</protein>
<dbReference type="AlphaFoldDB" id="A0A8J4QEN8"/>
<sequence length="78" mass="8503">MAHFPYKVLNGPLVIAQRIGNPGFKEEIHCESFKKLEGANHGGSAALSFSHLDLSPLHSLSLILLDPVISLFDLSFLC</sequence>
<reference evidence="1" key="1">
    <citation type="submission" date="2020-03" db="EMBL/GenBank/DDBJ databases">
        <title>Castanea mollissima Vanexum genome sequencing.</title>
        <authorList>
            <person name="Staton M."/>
        </authorList>
    </citation>
    <scope>NUCLEOTIDE SEQUENCE</scope>
    <source>
        <tissue evidence="1">Leaf</tissue>
    </source>
</reference>
<accession>A0A8J4QEN8</accession>
<evidence type="ECO:0000313" key="2">
    <source>
        <dbReference type="Proteomes" id="UP000737018"/>
    </source>
</evidence>
<gene>
    <name evidence="1" type="ORF">CMV_024530</name>
</gene>
<name>A0A8J4QEN8_9ROSI</name>
<organism evidence="1 2">
    <name type="scientific">Castanea mollissima</name>
    <name type="common">Chinese chestnut</name>
    <dbReference type="NCBI Taxonomy" id="60419"/>
    <lineage>
        <taxon>Eukaryota</taxon>
        <taxon>Viridiplantae</taxon>
        <taxon>Streptophyta</taxon>
        <taxon>Embryophyta</taxon>
        <taxon>Tracheophyta</taxon>
        <taxon>Spermatophyta</taxon>
        <taxon>Magnoliopsida</taxon>
        <taxon>eudicotyledons</taxon>
        <taxon>Gunneridae</taxon>
        <taxon>Pentapetalae</taxon>
        <taxon>rosids</taxon>
        <taxon>fabids</taxon>
        <taxon>Fagales</taxon>
        <taxon>Fagaceae</taxon>
        <taxon>Castanea</taxon>
    </lineage>
</organism>
<keyword evidence="2" id="KW-1185">Reference proteome</keyword>
<evidence type="ECO:0000313" key="1">
    <source>
        <dbReference type="EMBL" id="KAF3949626.1"/>
    </source>
</evidence>
<dbReference type="Proteomes" id="UP000737018">
    <property type="component" value="Unassembled WGS sequence"/>
</dbReference>
<comment type="caution">
    <text evidence="1">The sequence shown here is derived from an EMBL/GenBank/DDBJ whole genome shotgun (WGS) entry which is preliminary data.</text>
</comment>